<protein>
    <submittedName>
        <fullName evidence="2">Uncharacterized protein</fullName>
    </submittedName>
</protein>
<proteinExistence type="predicted"/>
<feature type="region of interest" description="Disordered" evidence="1">
    <location>
        <begin position="1"/>
        <end position="126"/>
    </location>
</feature>
<sequence>MHCDGPDRADPHNISTSADASWADPDMSPGSTNPVRSSPSPREPGRSKSKVAEQRGETAGVRRRIKSVCTTSTEDAEDKSGRSARIPEPRGLLVPSAPIECGTGVKNRTASVPTRDKESQLREAEL</sequence>
<dbReference type="Proteomes" id="UP001066276">
    <property type="component" value="Chromosome 2_1"/>
</dbReference>
<keyword evidence="3" id="KW-1185">Reference proteome</keyword>
<gene>
    <name evidence="2" type="ORF">NDU88_006459</name>
</gene>
<accession>A0AAV7VPN6</accession>
<name>A0AAV7VPN6_PLEWA</name>
<dbReference type="AlphaFoldDB" id="A0AAV7VPN6"/>
<feature type="compositionally biased region" description="Basic and acidic residues" evidence="1">
    <location>
        <begin position="1"/>
        <end position="11"/>
    </location>
</feature>
<evidence type="ECO:0000313" key="2">
    <source>
        <dbReference type="EMBL" id="KAJ1202662.1"/>
    </source>
</evidence>
<comment type="caution">
    <text evidence="2">The sequence shown here is derived from an EMBL/GenBank/DDBJ whole genome shotgun (WGS) entry which is preliminary data.</text>
</comment>
<dbReference type="EMBL" id="JANPWB010000003">
    <property type="protein sequence ID" value="KAJ1202662.1"/>
    <property type="molecule type" value="Genomic_DNA"/>
</dbReference>
<evidence type="ECO:0000313" key="3">
    <source>
        <dbReference type="Proteomes" id="UP001066276"/>
    </source>
</evidence>
<organism evidence="2 3">
    <name type="scientific">Pleurodeles waltl</name>
    <name type="common">Iberian ribbed newt</name>
    <dbReference type="NCBI Taxonomy" id="8319"/>
    <lineage>
        <taxon>Eukaryota</taxon>
        <taxon>Metazoa</taxon>
        <taxon>Chordata</taxon>
        <taxon>Craniata</taxon>
        <taxon>Vertebrata</taxon>
        <taxon>Euteleostomi</taxon>
        <taxon>Amphibia</taxon>
        <taxon>Batrachia</taxon>
        <taxon>Caudata</taxon>
        <taxon>Salamandroidea</taxon>
        <taxon>Salamandridae</taxon>
        <taxon>Pleurodelinae</taxon>
        <taxon>Pleurodeles</taxon>
    </lineage>
</organism>
<evidence type="ECO:0000256" key="1">
    <source>
        <dbReference type="SAM" id="MobiDB-lite"/>
    </source>
</evidence>
<feature type="compositionally biased region" description="Basic and acidic residues" evidence="1">
    <location>
        <begin position="43"/>
        <end position="56"/>
    </location>
</feature>
<feature type="compositionally biased region" description="Basic and acidic residues" evidence="1">
    <location>
        <begin position="114"/>
        <end position="126"/>
    </location>
</feature>
<reference evidence="2" key="1">
    <citation type="journal article" date="2022" name="bioRxiv">
        <title>Sequencing and chromosome-scale assembly of the giantPleurodeles waltlgenome.</title>
        <authorList>
            <person name="Brown T."/>
            <person name="Elewa A."/>
            <person name="Iarovenko S."/>
            <person name="Subramanian E."/>
            <person name="Araus A.J."/>
            <person name="Petzold A."/>
            <person name="Susuki M."/>
            <person name="Suzuki K.-i.T."/>
            <person name="Hayashi T."/>
            <person name="Toyoda A."/>
            <person name="Oliveira C."/>
            <person name="Osipova E."/>
            <person name="Leigh N.D."/>
            <person name="Simon A."/>
            <person name="Yun M.H."/>
        </authorList>
    </citation>
    <scope>NUCLEOTIDE SEQUENCE</scope>
    <source>
        <strain evidence="2">20211129_DDA</strain>
        <tissue evidence="2">Liver</tissue>
    </source>
</reference>
<feature type="compositionally biased region" description="Basic and acidic residues" evidence="1">
    <location>
        <begin position="78"/>
        <end position="88"/>
    </location>
</feature>